<dbReference type="InParanoid" id="E4XF53"/>
<keyword evidence="3" id="KW-1185">Reference proteome</keyword>
<dbReference type="AlphaFoldDB" id="E4XF53"/>
<organism evidence="2">
    <name type="scientific">Oikopleura dioica</name>
    <name type="common">Tunicate</name>
    <dbReference type="NCBI Taxonomy" id="34765"/>
    <lineage>
        <taxon>Eukaryota</taxon>
        <taxon>Metazoa</taxon>
        <taxon>Chordata</taxon>
        <taxon>Tunicata</taxon>
        <taxon>Appendicularia</taxon>
        <taxon>Copelata</taxon>
        <taxon>Oikopleuridae</taxon>
        <taxon>Oikopleura</taxon>
    </lineage>
</organism>
<accession>E4XF53</accession>
<evidence type="ECO:0000313" key="2">
    <source>
        <dbReference type="EMBL" id="CBY24238.1"/>
    </source>
</evidence>
<name>E4XF53_OIKDI</name>
<evidence type="ECO:0000313" key="3">
    <source>
        <dbReference type="Proteomes" id="UP000001307"/>
    </source>
</evidence>
<sequence length="45" mass="5425">MQGVHFTRPGHMRRMPDAHQGQQRRDSAWITQIPPFLFLLRKLRI</sequence>
<gene>
    <name evidence="2" type="ORF">GSOID_T00009590001</name>
</gene>
<evidence type="ECO:0000256" key="1">
    <source>
        <dbReference type="SAM" id="MobiDB-lite"/>
    </source>
</evidence>
<dbReference type="Proteomes" id="UP000001307">
    <property type="component" value="Unassembled WGS sequence"/>
</dbReference>
<feature type="region of interest" description="Disordered" evidence="1">
    <location>
        <begin position="1"/>
        <end position="26"/>
    </location>
</feature>
<reference evidence="2" key="1">
    <citation type="journal article" date="2010" name="Science">
        <title>Plasticity of animal genome architecture unmasked by rapid evolution of a pelagic tunicate.</title>
        <authorList>
            <person name="Denoeud F."/>
            <person name="Henriet S."/>
            <person name="Mungpakdee S."/>
            <person name="Aury J.M."/>
            <person name="Da Silva C."/>
            <person name="Brinkmann H."/>
            <person name="Mikhaleva J."/>
            <person name="Olsen L.C."/>
            <person name="Jubin C."/>
            <person name="Canestro C."/>
            <person name="Bouquet J.M."/>
            <person name="Danks G."/>
            <person name="Poulain J."/>
            <person name="Campsteijn C."/>
            <person name="Adamski M."/>
            <person name="Cross I."/>
            <person name="Yadetie F."/>
            <person name="Muffato M."/>
            <person name="Louis A."/>
            <person name="Butcher S."/>
            <person name="Tsagkogeorga G."/>
            <person name="Konrad A."/>
            <person name="Singh S."/>
            <person name="Jensen M.F."/>
            <person name="Cong E.H."/>
            <person name="Eikeseth-Otteraa H."/>
            <person name="Noel B."/>
            <person name="Anthouard V."/>
            <person name="Porcel B.M."/>
            <person name="Kachouri-Lafond R."/>
            <person name="Nishino A."/>
            <person name="Ugolini M."/>
            <person name="Chourrout P."/>
            <person name="Nishida H."/>
            <person name="Aasland R."/>
            <person name="Huzurbazar S."/>
            <person name="Westhof E."/>
            <person name="Delsuc F."/>
            <person name="Lehrach H."/>
            <person name="Reinhardt R."/>
            <person name="Weissenbach J."/>
            <person name="Roy S.W."/>
            <person name="Artiguenave F."/>
            <person name="Postlethwait J.H."/>
            <person name="Manak J.R."/>
            <person name="Thompson E.M."/>
            <person name="Jaillon O."/>
            <person name="Du Pasquier L."/>
            <person name="Boudinot P."/>
            <person name="Liberles D.A."/>
            <person name="Volff J.N."/>
            <person name="Philippe H."/>
            <person name="Lenhard B."/>
            <person name="Roest Crollius H."/>
            <person name="Wincker P."/>
            <person name="Chourrout D."/>
        </authorList>
    </citation>
    <scope>NUCLEOTIDE SEQUENCE [LARGE SCALE GENOMIC DNA]</scope>
</reference>
<dbReference type="EMBL" id="FN653044">
    <property type="protein sequence ID" value="CBY24238.1"/>
    <property type="molecule type" value="Genomic_DNA"/>
</dbReference>
<protein>
    <submittedName>
        <fullName evidence="2">Uncharacterized protein</fullName>
    </submittedName>
</protein>
<proteinExistence type="predicted"/>